<protein>
    <recommendedName>
        <fullName evidence="1">DUF4440 domain-containing protein</fullName>
    </recommendedName>
</protein>
<dbReference type="Pfam" id="PF14534">
    <property type="entry name" value="DUF4440"/>
    <property type="match status" value="1"/>
</dbReference>
<dbReference type="InterPro" id="IPR032710">
    <property type="entry name" value="NTF2-like_dom_sf"/>
</dbReference>
<dbReference type="InterPro" id="IPR027843">
    <property type="entry name" value="DUF4440"/>
</dbReference>
<feature type="domain" description="DUF4440" evidence="1">
    <location>
        <begin position="44"/>
        <end position="143"/>
    </location>
</feature>
<sequence>RPGWLPIKGKQVEIEDRHFWKAPFYFAMITAQDQARAVLGPILAKLGEAMQSGNLDEVIKFYSPDATLVLKGLKCAYGKDQVKEALAPHTAPADVKITNATFEATTDHIIYKAHVHSTIKANGAVFQGTAEQIWRKENGQYKCLHDEFTPIQ</sequence>
<evidence type="ECO:0000313" key="2">
    <source>
        <dbReference type="EMBL" id="GMR45760.1"/>
    </source>
</evidence>
<keyword evidence="3" id="KW-1185">Reference proteome</keyword>
<dbReference type="EMBL" id="BTRK01000004">
    <property type="protein sequence ID" value="GMR45760.1"/>
    <property type="molecule type" value="Genomic_DNA"/>
</dbReference>
<dbReference type="Gene3D" id="3.10.450.50">
    <property type="match status" value="1"/>
</dbReference>
<dbReference type="SUPFAM" id="SSF54427">
    <property type="entry name" value="NTF2-like"/>
    <property type="match status" value="1"/>
</dbReference>
<organism evidence="2 3">
    <name type="scientific">Pristionchus mayeri</name>
    <dbReference type="NCBI Taxonomy" id="1317129"/>
    <lineage>
        <taxon>Eukaryota</taxon>
        <taxon>Metazoa</taxon>
        <taxon>Ecdysozoa</taxon>
        <taxon>Nematoda</taxon>
        <taxon>Chromadorea</taxon>
        <taxon>Rhabditida</taxon>
        <taxon>Rhabditina</taxon>
        <taxon>Diplogasteromorpha</taxon>
        <taxon>Diplogasteroidea</taxon>
        <taxon>Neodiplogasteridae</taxon>
        <taxon>Pristionchus</taxon>
    </lineage>
</organism>
<dbReference type="PANTHER" id="PTHR31664:SF4">
    <property type="entry name" value="DUF4440 DOMAIN-CONTAINING PROTEIN"/>
    <property type="match status" value="1"/>
</dbReference>
<name>A0AAN5CJZ8_9BILA</name>
<reference evidence="3" key="1">
    <citation type="submission" date="2022-10" db="EMBL/GenBank/DDBJ databases">
        <title>Genome assembly of Pristionchus species.</title>
        <authorList>
            <person name="Yoshida K."/>
            <person name="Sommer R.J."/>
        </authorList>
    </citation>
    <scope>NUCLEOTIDE SEQUENCE [LARGE SCALE GENOMIC DNA]</scope>
    <source>
        <strain evidence="3">RS5460</strain>
    </source>
</reference>
<feature type="non-terminal residue" evidence="2">
    <location>
        <position position="1"/>
    </location>
</feature>
<dbReference type="PANTHER" id="PTHR31664">
    <property type="entry name" value="PROTEIN CBG16427"/>
    <property type="match status" value="1"/>
</dbReference>
<gene>
    <name evidence="2" type="ORF">PMAYCL1PPCAC_15955</name>
</gene>
<evidence type="ECO:0000313" key="3">
    <source>
        <dbReference type="Proteomes" id="UP001328107"/>
    </source>
</evidence>
<dbReference type="AlphaFoldDB" id="A0AAN5CJZ8"/>
<accession>A0AAN5CJZ8</accession>
<comment type="caution">
    <text evidence="2">The sequence shown here is derived from an EMBL/GenBank/DDBJ whole genome shotgun (WGS) entry which is preliminary data.</text>
</comment>
<proteinExistence type="predicted"/>
<dbReference type="Proteomes" id="UP001328107">
    <property type="component" value="Unassembled WGS sequence"/>
</dbReference>
<evidence type="ECO:0000259" key="1">
    <source>
        <dbReference type="Pfam" id="PF14534"/>
    </source>
</evidence>